<dbReference type="PANTHER" id="PTHR42915">
    <property type="entry name" value="HYPOTHETICAL 460 KDA PROTEIN IN FEUA-SIGW INTERGENIC REGION [PRECURSOR]"/>
    <property type="match status" value="1"/>
</dbReference>
<feature type="domain" description="Peptidoglycan beta-N-acetylmuramidase NamZ N-terminal" evidence="1">
    <location>
        <begin position="60"/>
        <end position="268"/>
    </location>
</feature>
<accession>A0A7L4UR35</accession>
<evidence type="ECO:0000313" key="3">
    <source>
        <dbReference type="EMBL" id="PVX51972.1"/>
    </source>
</evidence>
<dbReference type="GO" id="GO:0033922">
    <property type="term" value="F:peptidoglycan beta-N-acetylmuramidase activity"/>
    <property type="evidence" value="ECO:0007669"/>
    <property type="project" value="InterPro"/>
</dbReference>
<reference evidence="3 4" key="1">
    <citation type="submission" date="2018-05" db="EMBL/GenBank/DDBJ databases">
        <title>Genomic Encyclopedia of Type Strains, Phase IV (KMG-IV): sequencing the most valuable type-strain genomes for metagenomic binning, comparative biology and taxonomic classification.</title>
        <authorList>
            <person name="Goeker M."/>
        </authorList>
    </citation>
    <scope>NUCLEOTIDE SEQUENCE [LARGE SCALE GENOMIC DNA]</scope>
    <source>
        <strain evidence="3 4">DSM 28579</strain>
    </source>
</reference>
<organism evidence="3 4">
    <name type="scientific">Balneicella halophila</name>
    <dbReference type="NCBI Taxonomy" id="1537566"/>
    <lineage>
        <taxon>Bacteria</taxon>
        <taxon>Pseudomonadati</taxon>
        <taxon>Bacteroidota</taxon>
        <taxon>Bacteroidia</taxon>
        <taxon>Bacteroidales</taxon>
        <taxon>Balneicellaceae</taxon>
        <taxon>Balneicella</taxon>
    </lineage>
</organism>
<comment type="caution">
    <text evidence="3">The sequence shown here is derived from an EMBL/GenBank/DDBJ whole genome shotgun (WGS) entry which is preliminary data.</text>
</comment>
<dbReference type="EMBL" id="QENZ01000003">
    <property type="protein sequence ID" value="PVX51972.1"/>
    <property type="molecule type" value="Genomic_DNA"/>
</dbReference>
<dbReference type="Gene3D" id="3.90.1150.140">
    <property type="match status" value="1"/>
</dbReference>
<name>A0A7L4UR35_BALHA</name>
<dbReference type="PANTHER" id="PTHR42915:SF1">
    <property type="entry name" value="PEPTIDOGLYCAN BETA-N-ACETYLMURAMIDASE NAMZ"/>
    <property type="match status" value="1"/>
</dbReference>
<dbReference type="Proteomes" id="UP000251835">
    <property type="component" value="Unassembled WGS sequence"/>
</dbReference>
<sequence length="416" mass="48016">MMNKLKISTLIISLLILLGNCNGKKISKDDKEKRVTTKKIVKVGAENTEAYLPLLQDKNVAVVTNHTGVLRLFNEQDSVVGELHIVDYLLSEEIEVKSIFAPEHGFRGEHDAGANIKNRIDTKTGLPIYSLHGKYKKPQAKQLENIDVVVFDIQDVGVRFYTYISTLHYVMEACAENSIPLIVLDRPNPNGHYVDGPVMEKEFQSFIGMHPVPIIYGMTIGEYALMIEGEHWLPDTLSCELTIVELKGWTHKTNYKLPIKPSPNLPTAQSVNLYPSLCLFEQTNVSIGRGTNTPFEIYGSPYLDSRDFNYMFIPEPTAGAQHPKHKGIRCYGENLRHFPRRLDKLELQWLMRAYKKSRLKNLFFKTNFELLSGTSMLREQIRYGWREDQIRESWREDLVIFKNKRKKYLLYPDFKE</sequence>
<dbReference type="AlphaFoldDB" id="A0A7L4UR35"/>
<proteinExistence type="predicted"/>
<evidence type="ECO:0000259" key="2">
    <source>
        <dbReference type="Pfam" id="PF20732"/>
    </source>
</evidence>
<dbReference type="InterPro" id="IPR048503">
    <property type="entry name" value="NamZ_C"/>
</dbReference>
<dbReference type="Pfam" id="PF20732">
    <property type="entry name" value="NamZ_C"/>
    <property type="match status" value="1"/>
</dbReference>
<keyword evidence="4" id="KW-1185">Reference proteome</keyword>
<dbReference type="Pfam" id="PF07075">
    <property type="entry name" value="NamZ_N"/>
    <property type="match status" value="1"/>
</dbReference>
<protein>
    <submittedName>
        <fullName evidence="3">Uncharacterized protein YbbC (DUF1343 family)</fullName>
    </submittedName>
</protein>
<dbReference type="Gene3D" id="3.40.50.12170">
    <property type="entry name" value="Uncharacterised protein PF07075, DUF1343"/>
    <property type="match status" value="1"/>
</dbReference>
<dbReference type="InterPro" id="IPR048502">
    <property type="entry name" value="NamZ_N"/>
</dbReference>
<evidence type="ECO:0000259" key="1">
    <source>
        <dbReference type="Pfam" id="PF07075"/>
    </source>
</evidence>
<evidence type="ECO:0000313" key="4">
    <source>
        <dbReference type="Proteomes" id="UP000251835"/>
    </source>
</evidence>
<dbReference type="PIRSF" id="PIRSF016719">
    <property type="entry name" value="UCP016719"/>
    <property type="match status" value="1"/>
</dbReference>
<gene>
    <name evidence="3" type="ORF">C7377_0266</name>
</gene>
<dbReference type="InterPro" id="IPR008302">
    <property type="entry name" value="NamZ"/>
</dbReference>
<feature type="domain" description="Peptidoglycan beta-N-acetylmuramidase NamZ C-terminal" evidence="2">
    <location>
        <begin position="273"/>
        <end position="411"/>
    </location>
</feature>